<dbReference type="OrthoDB" id="10265994at2759"/>
<dbReference type="PROSITE" id="PS51518">
    <property type="entry name" value="SGF29_C"/>
    <property type="match status" value="1"/>
</dbReference>
<reference evidence="6 7" key="1">
    <citation type="journal article" date="2017" name="Gigascience">
        <title>Genome sequence of the small brown planthopper, Laodelphax striatellus.</title>
        <authorList>
            <person name="Zhu J."/>
            <person name="Jiang F."/>
            <person name="Wang X."/>
            <person name="Yang P."/>
            <person name="Bao Y."/>
            <person name="Zhao W."/>
            <person name="Wang W."/>
            <person name="Lu H."/>
            <person name="Wang Q."/>
            <person name="Cui N."/>
            <person name="Li J."/>
            <person name="Chen X."/>
            <person name="Luo L."/>
            <person name="Yu J."/>
            <person name="Kang L."/>
            <person name="Cui F."/>
        </authorList>
    </citation>
    <scope>NUCLEOTIDE SEQUENCE [LARGE SCALE GENOMIC DNA]</scope>
    <source>
        <strain evidence="6">Lst14</strain>
    </source>
</reference>
<dbReference type="InterPro" id="IPR010750">
    <property type="entry name" value="SGF29_tudor-like_dom"/>
</dbReference>
<evidence type="ECO:0000259" key="5">
    <source>
        <dbReference type="PROSITE" id="PS51518"/>
    </source>
</evidence>
<dbReference type="STRING" id="195883.A0A482WSB4"/>
<evidence type="ECO:0000256" key="1">
    <source>
        <dbReference type="ARBA" id="ARBA00004123"/>
    </source>
</evidence>
<keyword evidence="3" id="KW-0804">Transcription</keyword>
<evidence type="ECO:0000313" key="6">
    <source>
        <dbReference type="EMBL" id="RZF36509.1"/>
    </source>
</evidence>
<keyword evidence="2" id="KW-0805">Transcription regulation</keyword>
<dbReference type="FunCoup" id="A0A482WSB4">
    <property type="interactions" value="505"/>
</dbReference>
<protein>
    <recommendedName>
        <fullName evidence="5">SGF29 C-terminal domain-containing protein</fullName>
    </recommendedName>
</protein>
<dbReference type="InterPro" id="IPR047288">
    <property type="entry name" value="Tudor_SGF29_rpt1"/>
</dbReference>
<sequence length="290" mass="32768">MSSELDCQVQEKLKSLYKHIHDIEKERNSNENNLNNILKTHEKVAQEGKVSPYYQQKLKGMYTNAVVTSSSEEELIRQALSKLYELRTICKEKRIEAQFAGNEETTRRGDLLDMIHSSALSFPLWIGKPGERAPPLCGAIPADSAYIAKAGDWVAAFVKGDKDEKEIWMLAEVIMYNAATNKYKVDDIDEEQKERYVVCKRKVVPLPLMRANPETDPYALFPAGSVVMALYPRSTCFYKAVVKEPPLTPTDSYKLLFEDATFADGYAPPLPVPQCHVIACKDKKLKPTKS</sequence>
<dbReference type="SMR" id="A0A482WSB4"/>
<dbReference type="PANTHER" id="PTHR21539:SF0">
    <property type="entry name" value="SAGA-ASSOCIATED FACTOR 29"/>
    <property type="match status" value="1"/>
</dbReference>
<dbReference type="CDD" id="cd20394">
    <property type="entry name" value="Tudor_SGF29_rpt2"/>
    <property type="match status" value="1"/>
</dbReference>
<organism evidence="6 7">
    <name type="scientific">Laodelphax striatellus</name>
    <name type="common">Small brown planthopper</name>
    <name type="synonym">Delphax striatella</name>
    <dbReference type="NCBI Taxonomy" id="195883"/>
    <lineage>
        <taxon>Eukaryota</taxon>
        <taxon>Metazoa</taxon>
        <taxon>Ecdysozoa</taxon>
        <taxon>Arthropoda</taxon>
        <taxon>Hexapoda</taxon>
        <taxon>Insecta</taxon>
        <taxon>Pterygota</taxon>
        <taxon>Neoptera</taxon>
        <taxon>Paraneoptera</taxon>
        <taxon>Hemiptera</taxon>
        <taxon>Auchenorrhyncha</taxon>
        <taxon>Fulgoroidea</taxon>
        <taxon>Delphacidae</taxon>
        <taxon>Criomorphinae</taxon>
        <taxon>Laodelphax</taxon>
    </lineage>
</organism>
<dbReference type="InterPro" id="IPR047287">
    <property type="entry name" value="Tudor_SGF29_rpt2"/>
</dbReference>
<feature type="domain" description="SGF29 C-terminal" evidence="5">
    <location>
        <begin position="144"/>
        <end position="286"/>
    </location>
</feature>
<dbReference type="CDD" id="cd20393">
    <property type="entry name" value="Tudor_SGF29_rpt1"/>
    <property type="match status" value="1"/>
</dbReference>
<dbReference type="GO" id="GO:0000124">
    <property type="term" value="C:SAGA complex"/>
    <property type="evidence" value="ECO:0007669"/>
    <property type="project" value="InterPro"/>
</dbReference>
<evidence type="ECO:0000256" key="3">
    <source>
        <dbReference type="ARBA" id="ARBA00023163"/>
    </source>
</evidence>
<evidence type="ECO:0000256" key="2">
    <source>
        <dbReference type="ARBA" id="ARBA00023015"/>
    </source>
</evidence>
<dbReference type="GO" id="GO:0005634">
    <property type="term" value="C:nucleus"/>
    <property type="evidence" value="ECO:0007669"/>
    <property type="project" value="UniProtKB-SubCell"/>
</dbReference>
<name>A0A482WSB4_LAOST</name>
<keyword evidence="4" id="KW-0539">Nucleus</keyword>
<dbReference type="Pfam" id="PF07039">
    <property type="entry name" value="SGF29_Tudor"/>
    <property type="match status" value="1"/>
</dbReference>
<keyword evidence="7" id="KW-1185">Reference proteome</keyword>
<evidence type="ECO:0000256" key="4">
    <source>
        <dbReference type="ARBA" id="ARBA00023242"/>
    </source>
</evidence>
<comment type="caution">
    <text evidence="6">The sequence shown here is derived from an EMBL/GenBank/DDBJ whole genome shotgun (WGS) entry which is preliminary data.</text>
</comment>
<dbReference type="InParanoid" id="A0A482WSB4"/>
<dbReference type="FunFam" id="2.30.30.140:FF:000026">
    <property type="entry name" value="SAGA-associated factor 29 homolog"/>
    <property type="match status" value="1"/>
</dbReference>
<proteinExistence type="predicted"/>
<evidence type="ECO:0000313" key="7">
    <source>
        <dbReference type="Proteomes" id="UP000291343"/>
    </source>
</evidence>
<gene>
    <name evidence="6" type="ORF">LSTR_LSTR008844</name>
</gene>
<dbReference type="InterPro" id="IPR037802">
    <property type="entry name" value="SGF29"/>
</dbReference>
<comment type="subcellular location">
    <subcellularLocation>
        <location evidence="1">Nucleus</location>
    </subcellularLocation>
</comment>
<dbReference type="AlphaFoldDB" id="A0A482WSB4"/>
<accession>A0A482WSB4</accession>
<dbReference type="Gene3D" id="2.30.30.140">
    <property type="match status" value="2"/>
</dbReference>
<dbReference type="EMBL" id="QKKF02026262">
    <property type="protein sequence ID" value="RZF36509.1"/>
    <property type="molecule type" value="Genomic_DNA"/>
</dbReference>
<dbReference type="Proteomes" id="UP000291343">
    <property type="component" value="Unassembled WGS sequence"/>
</dbReference>
<dbReference type="PANTHER" id="PTHR21539">
    <property type="entry name" value="SAGA-ASSOCIATED FACTOR 29"/>
    <property type="match status" value="1"/>
</dbReference>